<name>A0A139H161_9PEZI</name>
<dbReference type="Pfam" id="PF10163">
    <property type="entry name" value="EnY2"/>
    <property type="match status" value="1"/>
</dbReference>
<dbReference type="Gene3D" id="1.10.246.140">
    <property type="match status" value="1"/>
</dbReference>
<dbReference type="STRING" id="321146.A0A139H161"/>
<protein>
    <submittedName>
        <fullName evidence="2">Uncharacterized protein</fullName>
    </submittedName>
</protein>
<dbReference type="GO" id="GO:0005643">
    <property type="term" value="C:nuclear pore"/>
    <property type="evidence" value="ECO:0007669"/>
    <property type="project" value="InterPro"/>
</dbReference>
<feature type="region of interest" description="Disordered" evidence="1">
    <location>
        <begin position="1"/>
        <end position="20"/>
    </location>
</feature>
<organism evidence="2 3">
    <name type="scientific">Pseudocercospora eumusae</name>
    <dbReference type="NCBI Taxonomy" id="321146"/>
    <lineage>
        <taxon>Eukaryota</taxon>
        <taxon>Fungi</taxon>
        <taxon>Dikarya</taxon>
        <taxon>Ascomycota</taxon>
        <taxon>Pezizomycotina</taxon>
        <taxon>Dothideomycetes</taxon>
        <taxon>Dothideomycetidae</taxon>
        <taxon>Mycosphaerellales</taxon>
        <taxon>Mycosphaerellaceae</taxon>
        <taxon>Pseudocercospora</taxon>
    </lineage>
</organism>
<comment type="caution">
    <text evidence="2">The sequence shown here is derived from an EMBL/GenBank/DDBJ whole genome shotgun (WGS) entry which is preliminary data.</text>
</comment>
<dbReference type="GO" id="GO:0006406">
    <property type="term" value="P:mRNA export from nucleus"/>
    <property type="evidence" value="ECO:0007669"/>
    <property type="project" value="InterPro"/>
</dbReference>
<dbReference type="InterPro" id="IPR038212">
    <property type="entry name" value="TF_EnY2_sf"/>
</dbReference>
<dbReference type="InterPro" id="IPR018783">
    <property type="entry name" value="TF_ENY2"/>
</dbReference>
<accession>A0A139H161</accession>
<evidence type="ECO:0000256" key="1">
    <source>
        <dbReference type="SAM" id="MobiDB-lite"/>
    </source>
</evidence>
<evidence type="ECO:0000313" key="2">
    <source>
        <dbReference type="EMBL" id="KXS96152.1"/>
    </source>
</evidence>
<dbReference type="EMBL" id="LFZN01000185">
    <property type="protein sequence ID" value="KXS96152.1"/>
    <property type="molecule type" value="Genomic_DNA"/>
</dbReference>
<dbReference type="AlphaFoldDB" id="A0A139H161"/>
<keyword evidence="3" id="KW-1185">Reference proteome</keyword>
<sequence>MAPDETKKVTVNGTTSAFNPTTQDQITMALLQNGGIKRIQQSFQERLDEAGWSQAVREYVERLFRSGDAQSYDDAIKMVMARIHFAEEGKNGSDAVVDLMIPRDAAKDAAVVVKRELGKVVKMEGTNK</sequence>
<feature type="compositionally biased region" description="Polar residues" evidence="1">
    <location>
        <begin position="9"/>
        <end position="20"/>
    </location>
</feature>
<evidence type="ECO:0000313" key="3">
    <source>
        <dbReference type="Proteomes" id="UP000070133"/>
    </source>
</evidence>
<dbReference type="OrthoDB" id="21243at2759"/>
<dbReference type="GO" id="GO:0000124">
    <property type="term" value="C:SAGA complex"/>
    <property type="evidence" value="ECO:0007669"/>
    <property type="project" value="InterPro"/>
</dbReference>
<dbReference type="GO" id="GO:0003713">
    <property type="term" value="F:transcription coactivator activity"/>
    <property type="evidence" value="ECO:0007669"/>
    <property type="project" value="InterPro"/>
</dbReference>
<proteinExistence type="predicted"/>
<dbReference type="Proteomes" id="UP000070133">
    <property type="component" value="Unassembled WGS sequence"/>
</dbReference>
<reference evidence="2 3" key="1">
    <citation type="submission" date="2015-07" db="EMBL/GenBank/DDBJ databases">
        <title>Comparative genomics of the Sigatoka disease complex on banana suggests a link between parallel evolutionary changes in Pseudocercospora fijiensis and Pseudocercospora eumusae and increased virulence on the banana host.</title>
        <authorList>
            <person name="Chang T.-C."/>
            <person name="Salvucci A."/>
            <person name="Crous P.W."/>
            <person name="Stergiopoulos I."/>
        </authorList>
    </citation>
    <scope>NUCLEOTIDE SEQUENCE [LARGE SCALE GENOMIC DNA]</scope>
    <source>
        <strain evidence="2 3">CBS 114824</strain>
    </source>
</reference>
<gene>
    <name evidence="2" type="ORF">AC578_2301</name>
</gene>